<dbReference type="RefSeq" id="XP_005775447.1">
    <property type="nucleotide sequence ID" value="XM_005775390.1"/>
</dbReference>
<reference evidence="5" key="1">
    <citation type="journal article" date="2013" name="Nature">
        <title>Pan genome of the phytoplankton Emiliania underpins its global distribution.</title>
        <authorList>
            <person name="Read B.A."/>
            <person name="Kegel J."/>
            <person name="Klute M.J."/>
            <person name="Kuo A."/>
            <person name="Lefebvre S.C."/>
            <person name="Maumus F."/>
            <person name="Mayer C."/>
            <person name="Miller J."/>
            <person name="Monier A."/>
            <person name="Salamov A."/>
            <person name="Young J."/>
            <person name="Aguilar M."/>
            <person name="Claverie J.M."/>
            <person name="Frickenhaus S."/>
            <person name="Gonzalez K."/>
            <person name="Herman E.K."/>
            <person name="Lin Y.C."/>
            <person name="Napier J."/>
            <person name="Ogata H."/>
            <person name="Sarno A.F."/>
            <person name="Shmutz J."/>
            <person name="Schroeder D."/>
            <person name="de Vargas C."/>
            <person name="Verret F."/>
            <person name="von Dassow P."/>
            <person name="Valentin K."/>
            <person name="Van de Peer Y."/>
            <person name="Wheeler G."/>
            <person name="Dacks J.B."/>
            <person name="Delwiche C.F."/>
            <person name="Dyhrman S.T."/>
            <person name="Glockner G."/>
            <person name="John U."/>
            <person name="Richards T."/>
            <person name="Worden A.Z."/>
            <person name="Zhang X."/>
            <person name="Grigoriev I.V."/>
            <person name="Allen A.E."/>
            <person name="Bidle K."/>
            <person name="Borodovsky M."/>
            <person name="Bowler C."/>
            <person name="Brownlee C."/>
            <person name="Cock J.M."/>
            <person name="Elias M."/>
            <person name="Gladyshev V.N."/>
            <person name="Groth M."/>
            <person name="Guda C."/>
            <person name="Hadaegh A."/>
            <person name="Iglesias-Rodriguez M.D."/>
            <person name="Jenkins J."/>
            <person name="Jones B.M."/>
            <person name="Lawson T."/>
            <person name="Leese F."/>
            <person name="Lindquist E."/>
            <person name="Lobanov A."/>
            <person name="Lomsadze A."/>
            <person name="Malik S.B."/>
            <person name="Marsh M.E."/>
            <person name="Mackinder L."/>
            <person name="Mock T."/>
            <person name="Mueller-Roeber B."/>
            <person name="Pagarete A."/>
            <person name="Parker M."/>
            <person name="Probert I."/>
            <person name="Quesneville H."/>
            <person name="Raines C."/>
            <person name="Rensing S.A."/>
            <person name="Riano-Pachon D.M."/>
            <person name="Richier S."/>
            <person name="Rokitta S."/>
            <person name="Shiraiwa Y."/>
            <person name="Soanes D.M."/>
            <person name="van der Giezen M."/>
            <person name="Wahlund T.M."/>
            <person name="Williams B."/>
            <person name="Wilson W."/>
            <person name="Wolfe G."/>
            <person name="Wurch L.L."/>
        </authorList>
    </citation>
    <scope>NUCLEOTIDE SEQUENCE</scope>
</reference>
<dbReference type="InterPro" id="IPR018247">
    <property type="entry name" value="EF_Hand_1_Ca_BS"/>
</dbReference>
<feature type="region of interest" description="Disordered" evidence="1">
    <location>
        <begin position="1"/>
        <end position="23"/>
    </location>
</feature>
<dbReference type="EnsemblProtists" id="EOD23018">
    <property type="protein sequence ID" value="EOD23018"/>
    <property type="gene ID" value="EMIHUDRAFT_195530"/>
</dbReference>
<keyword evidence="5" id="KW-1185">Reference proteome</keyword>
<reference evidence="4" key="2">
    <citation type="submission" date="2024-10" db="UniProtKB">
        <authorList>
            <consortium name="EnsemblProtists"/>
        </authorList>
    </citation>
    <scope>IDENTIFICATION</scope>
</reference>
<dbReference type="HOGENOM" id="CLU_1047436_0_0_1"/>
<protein>
    <recommendedName>
        <fullName evidence="6">PDZ domain-containing protein</fullName>
    </recommendedName>
</protein>
<organism evidence="4 5">
    <name type="scientific">Emiliania huxleyi (strain CCMP1516)</name>
    <dbReference type="NCBI Taxonomy" id="280463"/>
    <lineage>
        <taxon>Eukaryota</taxon>
        <taxon>Haptista</taxon>
        <taxon>Haptophyta</taxon>
        <taxon>Prymnesiophyceae</taxon>
        <taxon>Isochrysidales</taxon>
        <taxon>Noelaerhabdaceae</taxon>
        <taxon>Emiliania</taxon>
    </lineage>
</organism>
<dbReference type="PaxDb" id="2903-EOD23018"/>
<dbReference type="InterPro" id="IPR002048">
    <property type="entry name" value="EF_hand_dom"/>
</dbReference>
<evidence type="ECO:0000259" key="2">
    <source>
        <dbReference type="PROSITE" id="PS50106"/>
    </source>
</evidence>
<sequence>MDLSKKAGLSWAAAAAPASDTPSASIRRMPIDVEHLKGLHELKQSGALTSAEFQKAKDQAIEVKAPPTDFELADANGDGVITPEEMAEYMAKKAQASNLAETVQGVPVSSSPYVDAPPLGLPVAPNAPAMEREMPKGADMLITINKPCGAKLGIDIIMIASNATVKRCLPGSISEASGLQEGDVIQTINGQAVTDQHDATAKLGAASGEIEVAIYRGSPSGTATGSPSGGSDNECNSWETGKCVGKVIGCVLCTALSVLVGMASSL</sequence>
<dbReference type="Pfam" id="PF13202">
    <property type="entry name" value="EF-hand_5"/>
    <property type="match status" value="1"/>
</dbReference>
<dbReference type="Gene3D" id="1.10.238.10">
    <property type="entry name" value="EF-hand"/>
    <property type="match status" value="1"/>
</dbReference>
<dbReference type="SUPFAM" id="SSF50156">
    <property type="entry name" value="PDZ domain-like"/>
    <property type="match status" value="1"/>
</dbReference>
<dbReference type="Gene3D" id="2.30.42.10">
    <property type="match status" value="1"/>
</dbReference>
<dbReference type="AlphaFoldDB" id="A0A0D3JHN3"/>
<dbReference type="PROSITE" id="PS00018">
    <property type="entry name" value="EF_HAND_1"/>
    <property type="match status" value="1"/>
</dbReference>
<dbReference type="GO" id="GO:0005509">
    <property type="term" value="F:calcium ion binding"/>
    <property type="evidence" value="ECO:0007669"/>
    <property type="project" value="InterPro"/>
</dbReference>
<evidence type="ECO:0000313" key="4">
    <source>
        <dbReference type="EnsemblProtists" id="EOD23018"/>
    </source>
</evidence>
<feature type="domain" description="PDZ" evidence="2">
    <location>
        <begin position="141"/>
        <end position="218"/>
    </location>
</feature>
<accession>A0A0D3JHN3</accession>
<proteinExistence type="predicted"/>
<dbReference type="Pfam" id="PF00595">
    <property type="entry name" value="PDZ"/>
    <property type="match status" value="1"/>
</dbReference>
<dbReference type="PROSITE" id="PS50222">
    <property type="entry name" value="EF_HAND_2"/>
    <property type="match status" value="1"/>
</dbReference>
<dbReference type="PROSITE" id="PS50106">
    <property type="entry name" value="PDZ"/>
    <property type="match status" value="1"/>
</dbReference>
<evidence type="ECO:0000259" key="3">
    <source>
        <dbReference type="PROSITE" id="PS50222"/>
    </source>
</evidence>
<dbReference type="GeneID" id="17268565"/>
<feature type="compositionally biased region" description="Low complexity" evidence="1">
    <location>
        <begin position="6"/>
        <end position="23"/>
    </location>
</feature>
<dbReference type="KEGG" id="ehx:EMIHUDRAFT_195530"/>
<evidence type="ECO:0000313" key="5">
    <source>
        <dbReference type="Proteomes" id="UP000013827"/>
    </source>
</evidence>
<dbReference type="InterPro" id="IPR001478">
    <property type="entry name" value="PDZ"/>
</dbReference>
<dbReference type="Proteomes" id="UP000013827">
    <property type="component" value="Unassembled WGS sequence"/>
</dbReference>
<feature type="domain" description="EF-hand" evidence="3">
    <location>
        <begin position="70"/>
        <end position="96"/>
    </location>
</feature>
<evidence type="ECO:0008006" key="6">
    <source>
        <dbReference type="Google" id="ProtNLM"/>
    </source>
</evidence>
<evidence type="ECO:0000256" key="1">
    <source>
        <dbReference type="SAM" id="MobiDB-lite"/>
    </source>
</evidence>
<dbReference type="InterPro" id="IPR036034">
    <property type="entry name" value="PDZ_sf"/>
</dbReference>
<name>A0A0D3JHN3_EMIH1</name>
<dbReference type="SMART" id="SM00228">
    <property type="entry name" value="PDZ"/>
    <property type="match status" value="1"/>
</dbReference>